<dbReference type="RefSeq" id="WP_116885235.1">
    <property type="nucleotide sequence ID" value="NZ_CABMMC010000032.1"/>
</dbReference>
<dbReference type="OrthoDB" id="9762066at2"/>
<evidence type="ECO:0000256" key="1">
    <source>
        <dbReference type="SAM" id="SignalP"/>
    </source>
</evidence>
<accession>A0A2U1ANK0</accession>
<dbReference type="GeneID" id="78296514"/>
<sequence>MRIFSTHLLGGLMLAATLAAAAAEPVPLKAQGDNFVDPAGKPVKLWGINLVAFYPDRPTAAATAKNLASLGINCARPHHMLRPSGDWNPGMASGALMDYRSDSMTPAPEAWDRFFFLTNELRKNGIYLLLSVGDTRHYRPDDVKVLDGGEADNLAWRKSVEEMNRRHWKEAIDARKMMPLFDERAARVVENYARRLLTAVNPYSGRKFADDPQLLTVELLNEFALDYVVICNNRLPEYQHRELTAQWEAYLKKHGTAPCDFYTVRAPEQVRLRADFMREAQTRYFRRLEKVIRECGYRGSILFSNLWEGEPAARLNAELNGSIEDHCYADPRVYLDPKDFVHQKTLTKVAGKPYILGEFNHSEGGRDLDDQKRKRAMLPLAAAANAAFQEWSGIVWFAWCHGGGAVGSDGWARREGRVSSLGNLVEDGMTLDHLRTAGLLFKNGMVRPSASPVRRHLDDIPPVRDYHGLMRGRTGYKPGWQSIHAIHKVFGKPTPAADAAAMNRISTENPPEPLVSDTGEIIRDLKRRQLLVKTPFANGFGGESGESGSVALPVLGYRGQPGFVTFLLVSADGRSLTQSESLLLSRTTLDAQGKEADDGVFTLTGLSGDFWTGRITRPREAAGKTVTLRRSNGIWELPAAGWHEIELTATD</sequence>
<dbReference type="AlphaFoldDB" id="A0A2U1ANK0"/>
<name>A0A2U1ANK0_9BACT</name>
<evidence type="ECO:0000313" key="2">
    <source>
        <dbReference type="EMBL" id="PVY38003.1"/>
    </source>
</evidence>
<dbReference type="Gene3D" id="3.20.20.80">
    <property type="entry name" value="Glycosidases"/>
    <property type="match status" value="1"/>
</dbReference>
<evidence type="ECO:0000313" key="3">
    <source>
        <dbReference type="Proteomes" id="UP000245959"/>
    </source>
</evidence>
<comment type="caution">
    <text evidence="2">The sequence shown here is derived from an EMBL/GenBank/DDBJ whole genome shotgun (WGS) entry which is preliminary data.</text>
</comment>
<dbReference type="InterPro" id="IPR017853">
    <property type="entry name" value="GH"/>
</dbReference>
<dbReference type="SUPFAM" id="SSF51445">
    <property type="entry name" value="(Trans)glycosidases"/>
    <property type="match status" value="1"/>
</dbReference>
<protein>
    <recommendedName>
        <fullName evidence="4">Beta-galactosidase-like protein</fullName>
    </recommendedName>
</protein>
<keyword evidence="1" id="KW-0732">Signal</keyword>
<keyword evidence="3" id="KW-1185">Reference proteome</keyword>
<organism evidence="2 3">
    <name type="scientific">Victivallis vadensis</name>
    <dbReference type="NCBI Taxonomy" id="172901"/>
    <lineage>
        <taxon>Bacteria</taxon>
        <taxon>Pseudomonadati</taxon>
        <taxon>Lentisphaerota</taxon>
        <taxon>Lentisphaeria</taxon>
        <taxon>Victivallales</taxon>
        <taxon>Victivallaceae</taxon>
        <taxon>Victivallis</taxon>
    </lineage>
</organism>
<gene>
    <name evidence="2" type="ORF">C8D82_12925</name>
</gene>
<feature type="signal peptide" evidence="1">
    <location>
        <begin position="1"/>
        <end position="21"/>
    </location>
</feature>
<dbReference type="EMBL" id="QEKH01000029">
    <property type="protein sequence ID" value="PVY38003.1"/>
    <property type="molecule type" value="Genomic_DNA"/>
</dbReference>
<reference evidence="2 3" key="1">
    <citation type="submission" date="2018-04" db="EMBL/GenBank/DDBJ databases">
        <title>Genomic Encyclopedia of Type Strains, Phase IV (KMG-IV): sequencing the most valuable type-strain genomes for metagenomic binning, comparative biology and taxonomic classification.</title>
        <authorList>
            <person name="Goeker M."/>
        </authorList>
    </citation>
    <scope>NUCLEOTIDE SEQUENCE [LARGE SCALE GENOMIC DNA]</scope>
    <source>
        <strain evidence="2 3">DSM 14823</strain>
    </source>
</reference>
<dbReference type="Proteomes" id="UP000245959">
    <property type="component" value="Unassembled WGS sequence"/>
</dbReference>
<feature type="chain" id="PRO_5015624552" description="Beta-galactosidase-like protein" evidence="1">
    <location>
        <begin position="22"/>
        <end position="651"/>
    </location>
</feature>
<evidence type="ECO:0008006" key="4">
    <source>
        <dbReference type="Google" id="ProtNLM"/>
    </source>
</evidence>
<proteinExistence type="predicted"/>